<reference evidence="1" key="1">
    <citation type="journal article" date="2020" name="Stud. Mycol.">
        <title>101 Dothideomycetes genomes: a test case for predicting lifestyles and emergence of pathogens.</title>
        <authorList>
            <person name="Haridas S."/>
            <person name="Albert R."/>
            <person name="Binder M."/>
            <person name="Bloem J."/>
            <person name="Labutti K."/>
            <person name="Salamov A."/>
            <person name="Andreopoulos B."/>
            <person name="Baker S."/>
            <person name="Barry K."/>
            <person name="Bills G."/>
            <person name="Bluhm B."/>
            <person name="Cannon C."/>
            <person name="Castanera R."/>
            <person name="Culley D."/>
            <person name="Daum C."/>
            <person name="Ezra D."/>
            <person name="Gonzalez J."/>
            <person name="Henrissat B."/>
            <person name="Kuo A."/>
            <person name="Liang C."/>
            <person name="Lipzen A."/>
            <person name="Lutzoni F."/>
            <person name="Magnuson J."/>
            <person name="Mondo S."/>
            <person name="Nolan M."/>
            <person name="Ohm R."/>
            <person name="Pangilinan J."/>
            <person name="Park H.-J."/>
            <person name="Ramirez L."/>
            <person name="Alfaro M."/>
            <person name="Sun H."/>
            <person name="Tritt A."/>
            <person name="Yoshinaga Y."/>
            <person name="Zwiers L.-H."/>
            <person name="Turgeon B."/>
            <person name="Goodwin S."/>
            <person name="Spatafora J."/>
            <person name="Crous P."/>
            <person name="Grigoriev I."/>
        </authorList>
    </citation>
    <scope>NUCLEOTIDE SEQUENCE</scope>
    <source>
        <strain evidence="1">CBS 122367</strain>
    </source>
</reference>
<dbReference type="Proteomes" id="UP000799291">
    <property type="component" value="Unassembled WGS sequence"/>
</dbReference>
<name>A0A6G1IDB0_9PLEO</name>
<gene>
    <name evidence="1" type="ORF">K458DRAFT_194620</name>
</gene>
<accession>A0A6G1IDB0</accession>
<evidence type="ECO:0000313" key="1">
    <source>
        <dbReference type="EMBL" id="KAF2676088.1"/>
    </source>
</evidence>
<proteinExistence type="predicted"/>
<sequence length="143" mass="16449">MTGDIVVCVVFLLRRAVQIELEGIPESLNAQNTYPTLPFYHSNPGPRLVRVFARKLHITNYFGDFSMFWGVSVRVCGRNVLAGRSCQEALEVAFVSGRGRRPPRPLEGLIARRVYRWRNDKKKNPSRTLLFCFHVRTNVEVPF</sequence>
<dbReference type="EMBL" id="MU005640">
    <property type="protein sequence ID" value="KAF2676088.1"/>
    <property type="molecule type" value="Genomic_DNA"/>
</dbReference>
<dbReference type="AlphaFoldDB" id="A0A6G1IDB0"/>
<keyword evidence="2" id="KW-1185">Reference proteome</keyword>
<protein>
    <submittedName>
        <fullName evidence="1">Uncharacterized protein</fullName>
    </submittedName>
</protein>
<organism evidence="1 2">
    <name type="scientific">Lentithecium fluviatile CBS 122367</name>
    <dbReference type="NCBI Taxonomy" id="1168545"/>
    <lineage>
        <taxon>Eukaryota</taxon>
        <taxon>Fungi</taxon>
        <taxon>Dikarya</taxon>
        <taxon>Ascomycota</taxon>
        <taxon>Pezizomycotina</taxon>
        <taxon>Dothideomycetes</taxon>
        <taxon>Pleosporomycetidae</taxon>
        <taxon>Pleosporales</taxon>
        <taxon>Massarineae</taxon>
        <taxon>Lentitheciaceae</taxon>
        <taxon>Lentithecium</taxon>
    </lineage>
</organism>
<evidence type="ECO:0000313" key="2">
    <source>
        <dbReference type="Proteomes" id="UP000799291"/>
    </source>
</evidence>